<feature type="region of interest" description="Disordered" evidence="1">
    <location>
        <begin position="269"/>
        <end position="290"/>
    </location>
</feature>
<dbReference type="RefSeq" id="WP_169667023.1">
    <property type="nucleotide sequence ID" value="NZ_CP076132.1"/>
</dbReference>
<dbReference type="Pfam" id="PF07676">
    <property type="entry name" value="PD40"/>
    <property type="match status" value="2"/>
</dbReference>
<dbReference type="InterPro" id="IPR045743">
    <property type="entry name" value="DUF6089"/>
</dbReference>
<evidence type="ECO:0000259" key="2">
    <source>
        <dbReference type="Pfam" id="PF19573"/>
    </source>
</evidence>
<dbReference type="Gene3D" id="2.60.40.1120">
    <property type="entry name" value="Carboxypeptidase-like, regulatory domain"/>
    <property type="match status" value="1"/>
</dbReference>
<organism evidence="3 4">
    <name type="scientific">Flammeovirga yaeyamensis</name>
    <dbReference type="NCBI Taxonomy" id="367791"/>
    <lineage>
        <taxon>Bacteria</taxon>
        <taxon>Pseudomonadati</taxon>
        <taxon>Bacteroidota</taxon>
        <taxon>Cytophagia</taxon>
        <taxon>Cytophagales</taxon>
        <taxon>Flammeovirgaceae</taxon>
        <taxon>Flammeovirga</taxon>
    </lineage>
</organism>
<dbReference type="InterPro" id="IPR008969">
    <property type="entry name" value="CarboxyPept-like_regulatory"/>
</dbReference>
<dbReference type="InterPro" id="IPR011042">
    <property type="entry name" value="6-blade_b-propeller_TolB-like"/>
</dbReference>
<dbReference type="SUPFAM" id="SSF82171">
    <property type="entry name" value="DPP6 N-terminal domain-like"/>
    <property type="match status" value="1"/>
</dbReference>
<protein>
    <submittedName>
        <fullName evidence="3">PD40 domain-containing protein</fullName>
    </submittedName>
</protein>
<name>A0AAX1N4N2_9BACT</name>
<gene>
    <name evidence="3" type="ORF">KMW28_02050</name>
</gene>
<dbReference type="InterPro" id="IPR011659">
    <property type="entry name" value="WD40"/>
</dbReference>
<dbReference type="EMBL" id="CP076132">
    <property type="protein sequence ID" value="QWG02389.1"/>
    <property type="molecule type" value="Genomic_DNA"/>
</dbReference>
<dbReference type="SUPFAM" id="SSF49464">
    <property type="entry name" value="Carboxypeptidase regulatory domain-like"/>
    <property type="match status" value="1"/>
</dbReference>
<evidence type="ECO:0000256" key="1">
    <source>
        <dbReference type="SAM" id="MobiDB-lite"/>
    </source>
</evidence>
<sequence length="821" mass="93314">MNYYNSGLKLLITSIITLVVTFSVSAQNKVNKNFAPSTDKHWALTIFGGWGNYFGDLTPSRSPFSTQWNMKGGSFGTALEKRLTHRFSVRAEASWTRINGDDAQTAEIGSFEYNRNLHFRNDLFQLSGLVQIDILPHTGHFSQRRLVSPYVVTGATLLFHTPEGMTTMQYGNTWVDLRPLGTEGQGKQNTRPLYGTSALAIPFGIGANFKINERLDLGVEWMARFTSTDYLDDVSRSYVGDVHFGNNQVAAAMADRSRESVAVLTGQPRVVPDQRFSPGDKRGSNNTNDGYSTVSFRLKYILSKNKAPKDLSWLHKSNETYIPMSMSRSKRSKKSSSRNNSEFSKYKDRYSIQNLAINTEGSEKSPNFYYGGIIYATDRNDRKHFNKRSRKSYYNLYYAPLHDLYRNEQTRPVNIDTTFLSKFHHHSAFQINDEQVIATMYSADLPNTEVAQHKLFLMDILGENVWKESKELPFNNEHYSISEPTFSKDGNLMYFVSDMDGGYGGTDIYISYLYKGQWTYPINAGPVVNSEGDEVSPFIHQDGTLYFASDGHDGMGGLDVYECIMKDGQPFDIANLGEPINSEYDDYGLILNTVKRVGYFTSNRLGGKGGNDIYQLNVKEINVSRLLTDDHKNLFVVEEMKLKGKVISKDTKSPLAKIMVSLKNKETKALVTKRTDNNGYFEFNISNESNYEIFPSAFGYKRMKATEISTVGIFGVGEIDQTLVIEPLEKKVKLYGKVTNKETGEVLRNIELVIISPNEEQNLYVKSDNEGNYKLEIDKNKRYFFFVEEDGFEKKNYAIPDLSKFRTVKTMKYNIKLAPKK</sequence>
<proteinExistence type="predicted"/>
<dbReference type="AlphaFoldDB" id="A0AAX1N4N2"/>
<dbReference type="Proteomes" id="UP000678679">
    <property type="component" value="Chromosome 1"/>
</dbReference>
<dbReference type="Pfam" id="PF13715">
    <property type="entry name" value="CarbopepD_reg_2"/>
    <property type="match status" value="1"/>
</dbReference>
<feature type="domain" description="DUF6089" evidence="2">
    <location>
        <begin position="44"/>
        <end position="235"/>
    </location>
</feature>
<accession>A0AAX1N4N2</accession>
<evidence type="ECO:0000313" key="4">
    <source>
        <dbReference type="Proteomes" id="UP000678679"/>
    </source>
</evidence>
<feature type="region of interest" description="Disordered" evidence="1">
    <location>
        <begin position="324"/>
        <end position="343"/>
    </location>
</feature>
<dbReference type="Gene3D" id="2.120.10.30">
    <property type="entry name" value="TolB, C-terminal domain"/>
    <property type="match status" value="1"/>
</dbReference>
<reference evidence="3 4" key="1">
    <citation type="submission" date="2021-05" db="EMBL/GenBank/DDBJ databases">
        <title>Comparative genomic studies on the polysaccharide-degrading batcterial strains of the Flammeovirga genus.</title>
        <authorList>
            <person name="Zewei F."/>
            <person name="Zheng Z."/>
            <person name="Yu L."/>
            <person name="Ruyue G."/>
            <person name="Yanhong M."/>
            <person name="Yuanyuan C."/>
            <person name="Jingyan G."/>
            <person name="Wenjun H."/>
        </authorList>
    </citation>
    <scope>NUCLEOTIDE SEQUENCE [LARGE SCALE GENOMIC DNA]</scope>
    <source>
        <strain evidence="3 4">NBRC:100898</strain>
    </source>
</reference>
<evidence type="ECO:0000313" key="3">
    <source>
        <dbReference type="EMBL" id="QWG02389.1"/>
    </source>
</evidence>
<keyword evidence="4" id="KW-1185">Reference proteome</keyword>
<dbReference type="Pfam" id="PF19573">
    <property type="entry name" value="DUF6089"/>
    <property type="match status" value="1"/>
</dbReference>
<dbReference type="KEGG" id="fya:KMW28_02050"/>